<dbReference type="AlphaFoldDB" id="A0A7C8I5Z0"/>
<evidence type="ECO:0000313" key="2">
    <source>
        <dbReference type="Proteomes" id="UP000481861"/>
    </source>
</evidence>
<evidence type="ECO:0000313" key="1">
    <source>
        <dbReference type="EMBL" id="KAF2871649.1"/>
    </source>
</evidence>
<reference evidence="1 2" key="1">
    <citation type="submission" date="2020-01" db="EMBL/GenBank/DDBJ databases">
        <authorList>
            <consortium name="DOE Joint Genome Institute"/>
            <person name="Haridas S."/>
            <person name="Albert R."/>
            <person name="Binder M."/>
            <person name="Bloem J."/>
            <person name="Labutti K."/>
            <person name="Salamov A."/>
            <person name="Andreopoulos B."/>
            <person name="Baker S.E."/>
            <person name="Barry K."/>
            <person name="Bills G."/>
            <person name="Bluhm B.H."/>
            <person name="Cannon C."/>
            <person name="Castanera R."/>
            <person name="Culley D.E."/>
            <person name="Daum C."/>
            <person name="Ezra D."/>
            <person name="Gonzalez J.B."/>
            <person name="Henrissat B."/>
            <person name="Kuo A."/>
            <person name="Liang C."/>
            <person name="Lipzen A."/>
            <person name="Lutzoni F."/>
            <person name="Magnuson J."/>
            <person name="Mondo S."/>
            <person name="Nolan M."/>
            <person name="Ohm R."/>
            <person name="Pangilinan J."/>
            <person name="Park H.-J.H."/>
            <person name="Ramirez L."/>
            <person name="Alfaro M."/>
            <person name="Sun H."/>
            <person name="Tritt A."/>
            <person name="Yoshinaga Y."/>
            <person name="Zwiers L.-H.L."/>
            <person name="Turgeon B.G."/>
            <person name="Goodwin S.B."/>
            <person name="Spatafora J.W."/>
            <person name="Crous P.W."/>
            <person name="Grigoriev I.V."/>
        </authorList>
    </citation>
    <scope>NUCLEOTIDE SEQUENCE [LARGE SCALE GENOMIC DNA]</scope>
    <source>
        <strain evidence="1 2">CBS 611.86</strain>
    </source>
</reference>
<name>A0A7C8I5Z0_9PLEO</name>
<proteinExistence type="predicted"/>
<gene>
    <name evidence="1" type="ORF">BDV95DRAFT_45682</name>
</gene>
<sequence length="163" mass="17586">MPQQVDLKSFAHGWPPIVCCPDGCMGTRPQRRRWHGGDTRDPGAASPVCRSQSCSPTALRRRCSAHSPPSAAFVFLCGDGPPMDTNRRAPAARWVASFPLSAPGRCSRNSALHPLSTFEPLSPVYPLETPLSLFSTAILLAGPVQLPLFCSPARSRTARRPVV</sequence>
<protein>
    <submittedName>
        <fullName evidence="1">Uncharacterized protein</fullName>
    </submittedName>
</protein>
<keyword evidence="2" id="KW-1185">Reference proteome</keyword>
<organism evidence="1 2">
    <name type="scientific">Massariosphaeria phaeospora</name>
    <dbReference type="NCBI Taxonomy" id="100035"/>
    <lineage>
        <taxon>Eukaryota</taxon>
        <taxon>Fungi</taxon>
        <taxon>Dikarya</taxon>
        <taxon>Ascomycota</taxon>
        <taxon>Pezizomycotina</taxon>
        <taxon>Dothideomycetes</taxon>
        <taxon>Pleosporomycetidae</taxon>
        <taxon>Pleosporales</taxon>
        <taxon>Pleosporales incertae sedis</taxon>
        <taxon>Massariosphaeria</taxon>
    </lineage>
</organism>
<dbReference type="EMBL" id="JAADJZ010000011">
    <property type="protein sequence ID" value="KAF2871649.1"/>
    <property type="molecule type" value="Genomic_DNA"/>
</dbReference>
<comment type="caution">
    <text evidence="1">The sequence shown here is derived from an EMBL/GenBank/DDBJ whole genome shotgun (WGS) entry which is preliminary data.</text>
</comment>
<dbReference type="Proteomes" id="UP000481861">
    <property type="component" value="Unassembled WGS sequence"/>
</dbReference>
<accession>A0A7C8I5Z0</accession>